<dbReference type="Proteomes" id="UP000176939">
    <property type="component" value="Unassembled WGS sequence"/>
</dbReference>
<accession>A0A1F7X286</accession>
<reference evidence="1 2" key="1">
    <citation type="journal article" date="2016" name="Nat. Commun.">
        <title>Thousands of microbial genomes shed light on interconnected biogeochemical processes in an aquifer system.</title>
        <authorList>
            <person name="Anantharaman K."/>
            <person name="Brown C.T."/>
            <person name="Hug L.A."/>
            <person name="Sharon I."/>
            <person name="Castelle C.J."/>
            <person name="Probst A.J."/>
            <person name="Thomas B.C."/>
            <person name="Singh A."/>
            <person name="Wilkins M.J."/>
            <person name="Karaoz U."/>
            <person name="Brodie E.L."/>
            <person name="Williams K.H."/>
            <person name="Hubbard S.S."/>
            <person name="Banfield J.F."/>
        </authorList>
    </citation>
    <scope>NUCLEOTIDE SEQUENCE [LARGE SCALE GENOMIC DNA]</scope>
</reference>
<organism evidence="1 2">
    <name type="scientific">Candidatus Woesebacteria bacterium RBG_13_36_22</name>
    <dbReference type="NCBI Taxonomy" id="1802478"/>
    <lineage>
        <taxon>Bacteria</taxon>
        <taxon>Candidatus Woeseibacteriota</taxon>
    </lineage>
</organism>
<proteinExistence type="predicted"/>
<protein>
    <submittedName>
        <fullName evidence="1">Uncharacterized protein</fullName>
    </submittedName>
</protein>
<sequence length="294" mass="34234">MAYQIYYLIASKYPKKCAKTVRILVNRLGVESNKIKIFCHRSQLQDFKDLLECYEIEILGHDFVSSDGKPPFGALRWHGMNLLKRCYMGDEDAGVLLDDDIIMTRYILPDAIPTRWAYRTSVLNAEIYTKKLQVLIGTAKAWNIPYFTTSLNYKIKSSYDREKPLIRTYKWTGFFGFFKWSENPFDQTFSVAADAKAQFKTVFWSNSLDVLQDTGLIVATDFKGKKYDVGAEHDRTKNYALIDECYPGITKPMDHNSCRTNHLILRRKLLNQLKNNCIWRLRGDTWNVQVAEEN</sequence>
<dbReference type="AlphaFoldDB" id="A0A1F7X286"/>
<gene>
    <name evidence="1" type="ORF">A2Z67_04640</name>
</gene>
<comment type="caution">
    <text evidence="1">The sequence shown here is derived from an EMBL/GenBank/DDBJ whole genome shotgun (WGS) entry which is preliminary data.</text>
</comment>
<evidence type="ECO:0000313" key="1">
    <source>
        <dbReference type="EMBL" id="OGM09200.1"/>
    </source>
</evidence>
<evidence type="ECO:0000313" key="2">
    <source>
        <dbReference type="Proteomes" id="UP000176939"/>
    </source>
</evidence>
<name>A0A1F7X286_9BACT</name>
<dbReference type="EMBL" id="MGFQ01000024">
    <property type="protein sequence ID" value="OGM09200.1"/>
    <property type="molecule type" value="Genomic_DNA"/>
</dbReference>